<dbReference type="EMBL" id="LFZN01000212">
    <property type="protein sequence ID" value="KXS95522.1"/>
    <property type="molecule type" value="Genomic_DNA"/>
</dbReference>
<name>A0A139GZE2_9PEZI</name>
<dbReference type="Proteomes" id="UP000070133">
    <property type="component" value="Unassembled WGS sequence"/>
</dbReference>
<evidence type="ECO:0000313" key="1">
    <source>
        <dbReference type="EMBL" id="KXS95522.1"/>
    </source>
</evidence>
<sequence length="149" mass="16528">MPKLKTITFACEVGRRKITARQILARASIADLTCTNIGVFQLGGELSHDPNLEERICNTVATKNPHIWIVLHGGAEALQNGFMQHRIEHLRGRGHEMAAQIYESMSSLASIFEIATHEGIGLRLRELNGTRSMVPIDVLDCNSDPELLE</sequence>
<dbReference type="AlphaFoldDB" id="A0A139GZE2"/>
<comment type="caution">
    <text evidence="1">The sequence shown here is derived from an EMBL/GenBank/DDBJ whole genome shotgun (WGS) entry which is preliminary data.</text>
</comment>
<proteinExistence type="predicted"/>
<reference evidence="1 2" key="1">
    <citation type="submission" date="2015-07" db="EMBL/GenBank/DDBJ databases">
        <title>Comparative genomics of the Sigatoka disease complex on banana suggests a link between parallel evolutionary changes in Pseudocercospora fijiensis and Pseudocercospora eumusae and increased virulence on the banana host.</title>
        <authorList>
            <person name="Chang T.-C."/>
            <person name="Salvucci A."/>
            <person name="Crous P.W."/>
            <person name="Stergiopoulos I."/>
        </authorList>
    </citation>
    <scope>NUCLEOTIDE SEQUENCE [LARGE SCALE GENOMIC DNA]</scope>
    <source>
        <strain evidence="1 2">CBS 114824</strain>
    </source>
</reference>
<dbReference type="OrthoDB" id="10629900at2759"/>
<organism evidence="1 2">
    <name type="scientific">Pseudocercospora eumusae</name>
    <dbReference type="NCBI Taxonomy" id="321146"/>
    <lineage>
        <taxon>Eukaryota</taxon>
        <taxon>Fungi</taxon>
        <taxon>Dikarya</taxon>
        <taxon>Ascomycota</taxon>
        <taxon>Pezizomycotina</taxon>
        <taxon>Dothideomycetes</taxon>
        <taxon>Dothideomycetidae</taxon>
        <taxon>Mycosphaerellales</taxon>
        <taxon>Mycosphaerellaceae</taxon>
        <taxon>Pseudocercospora</taxon>
    </lineage>
</organism>
<keyword evidence="2" id="KW-1185">Reference proteome</keyword>
<accession>A0A139GZE2</accession>
<gene>
    <name evidence="1" type="ORF">AC578_4634</name>
</gene>
<evidence type="ECO:0000313" key="2">
    <source>
        <dbReference type="Proteomes" id="UP000070133"/>
    </source>
</evidence>
<protein>
    <submittedName>
        <fullName evidence="1">Uncharacterized protein</fullName>
    </submittedName>
</protein>